<dbReference type="EMBL" id="UOFH01000380">
    <property type="protein sequence ID" value="VAW67327.1"/>
    <property type="molecule type" value="Genomic_DNA"/>
</dbReference>
<dbReference type="PANTHER" id="PTHR43280">
    <property type="entry name" value="ARAC-FAMILY TRANSCRIPTIONAL REGULATOR"/>
    <property type="match status" value="1"/>
</dbReference>
<dbReference type="InterPro" id="IPR018062">
    <property type="entry name" value="HTH_AraC-typ_CS"/>
</dbReference>
<dbReference type="InterPro" id="IPR054015">
    <property type="entry name" value="ExsA-like_N"/>
</dbReference>
<reference evidence="5" key="1">
    <citation type="submission" date="2018-06" db="EMBL/GenBank/DDBJ databases">
        <authorList>
            <person name="Zhirakovskaya E."/>
        </authorList>
    </citation>
    <scope>NUCLEOTIDE SEQUENCE</scope>
</reference>
<dbReference type="Gene3D" id="1.10.10.60">
    <property type="entry name" value="Homeodomain-like"/>
    <property type="match status" value="1"/>
</dbReference>
<feature type="domain" description="HTH araC/xylS-type" evidence="4">
    <location>
        <begin position="186"/>
        <end position="284"/>
    </location>
</feature>
<dbReference type="SMART" id="SM00342">
    <property type="entry name" value="HTH_ARAC"/>
    <property type="match status" value="1"/>
</dbReference>
<dbReference type="InterPro" id="IPR018060">
    <property type="entry name" value="HTH_AraC"/>
</dbReference>
<dbReference type="PANTHER" id="PTHR43280:SF2">
    <property type="entry name" value="HTH-TYPE TRANSCRIPTIONAL REGULATOR EXSA"/>
    <property type="match status" value="1"/>
</dbReference>
<keyword evidence="3" id="KW-0804">Transcription</keyword>
<dbReference type="PRINTS" id="PR00032">
    <property type="entry name" value="HTHARAC"/>
</dbReference>
<keyword evidence="1" id="KW-0805">Transcription regulation</keyword>
<dbReference type="AlphaFoldDB" id="A0A3B0XVK1"/>
<dbReference type="SUPFAM" id="SSF46689">
    <property type="entry name" value="Homeodomain-like"/>
    <property type="match status" value="2"/>
</dbReference>
<organism evidence="5">
    <name type="scientific">hydrothermal vent metagenome</name>
    <dbReference type="NCBI Taxonomy" id="652676"/>
    <lineage>
        <taxon>unclassified sequences</taxon>
        <taxon>metagenomes</taxon>
        <taxon>ecological metagenomes</taxon>
    </lineage>
</organism>
<dbReference type="Pfam" id="PF12833">
    <property type="entry name" value="HTH_18"/>
    <property type="match status" value="1"/>
</dbReference>
<evidence type="ECO:0000256" key="1">
    <source>
        <dbReference type="ARBA" id="ARBA00023015"/>
    </source>
</evidence>
<name>A0A3B0XVK1_9ZZZZ</name>
<evidence type="ECO:0000256" key="3">
    <source>
        <dbReference type="ARBA" id="ARBA00023163"/>
    </source>
</evidence>
<evidence type="ECO:0000313" key="5">
    <source>
        <dbReference type="EMBL" id="VAW67327.1"/>
    </source>
</evidence>
<sequence length="287" mass="32885">MILEILPSSLYNSSNIKVLLKNNASSIIYKSLSESLVNKKMYLSSVAILLVMNGEQVIKGYDRADLIVKENEMVILPKDLYVVSDFVIDNKNFEAFVFFIDDLLIKKFLLINSTNLNKNKSKNIAQKTKITSQVNKYIHSLREMYQGSTNSKALLEIKILEFLLILELQDSSKLLISNLINPIKKRNIKEFMEDNYLENLKLNDYATLTGRSVSTFNREFKRLHGTTPNKWLIEKRLSKAHVLLSDTNLNVTQVSMKVGYENISHFIEAYKKTYGVTPKATSIINSD</sequence>
<dbReference type="PROSITE" id="PS01124">
    <property type="entry name" value="HTH_ARAC_FAMILY_2"/>
    <property type="match status" value="1"/>
</dbReference>
<keyword evidence="2" id="KW-0238">DNA-binding</keyword>
<evidence type="ECO:0000259" key="4">
    <source>
        <dbReference type="PROSITE" id="PS01124"/>
    </source>
</evidence>
<dbReference type="InterPro" id="IPR009057">
    <property type="entry name" value="Homeodomain-like_sf"/>
</dbReference>
<evidence type="ECO:0000256" key="2">
    <source>
        <dbReference type="ARBA" id="ARBA00023125"/>
    </source>
</evidence>
<dbReference type="PROSITE" id="PS00041">
    <property type="entry name" value="HTH_ARAC_FAMILY_1"/>
    <property type="match status" value="1"/>
</dbReference>
<accession>A0A3B0XVK1</accession>
<dbReference type="InterPro" id="IPR020449">
    <property type="entry name" value="Tscrpt_reg_AraC-type_HTH"/>
</dbReference>
<gene>
    <name evidence="5" type="ORF">MNBD_GAMMA08-2722</name>
</gene>
<dbReference type="Pfam" id="PF22200">
    <property type="entry name" value="ExsA_N"/>
    <property type="match status" value="1"/>
</dbReference>
<dbReference type="GO" id="GO:0043565">
    <property type="term" value="F:sequence-specific DNA binding"/>
    <property type="evidence" value="ECO:0007669"/>
    <property type="project" value="InterPro"/>
</dbReference>
<protein>
    <submittedName>
        <fullName evidence="5">Transcriptional regulator, AraC family</fullName>
    </submittedName>
</protein>
<proteinExistence type="predicted"/>
<dbReference type="GO" id="GO:0003700">
    <property type="term" value="F:DNA-binding transcription factor activity"/>
    <property type="evidence" value="ECO:0007669"/>
    <property type="project" value="InterPro"/>
</dbReference>